<sequence length="80" mass="9114">MSSRSYPSSGSSSRSSTYTPNTSLFSGSSGYQRPIVHNKSERCDDGFSRSKKNDTRYHKESFYEPKSNDRRTYTGSPSRR</sequence>
<feature type="compositionally biased region" description="Low complexity" evidence="1">
    <location>
        <begin position="1"/>
        <end position="23"/>
    </location>
</feature>
<dbReference type="EMBL" id="JBHFEH010000067">
    <property type="protein sequence ID" value="KAL2049274.1"/>
    <property type="molecule type" value="Genomic_DNA"/>
</dbReference>
<accession>A0ABR4AUA6</accession>
<evidence type="ECO:0000313" key="3">
    <source>
        <dbReference type="Proteomes" id="UP001590951"/>
    </source>
</evidence>
<gene>
    <name evidence="2" type="ORF">ABVK25_010452</name>
</gene>
<name>A0ABR4AUA6_9LECA</name>
<protein>
    <submittedName>
        <fullName evidence="2">Uncharacterized protein</fullName>
    </submittedName>
</protein>
<evidence type="ECO:0000256" key="1">
    <source>
        <dbReference type="SAM" id="MobiDB-lite"/>
    </source>
</evidence>
<comment type="caution">
    <text evidence="2">The sequence shown here is derived from an EMBL/GenBank/DDBJ whole genome shotgun (WGS) entry which is preliminary data.</text>
</comment>
<feature type="region of interest" description="Disordered" evidence="1">
    <location>
        <begin position="1"/>
        <end position="80"/>
    </location>
</feature>
<dbReference type="Proteomes" id="UP001590951">
    <property type="component" value="Unassembled WGS sequence"/>
</dbReference>
<reference evidence="2 3" key="1">
    <citation type="submission" date="2024-09" db="EMBL/GenBank/DDBJ databases">
        <title>Rethinking Asexuality: The Enigmatic Case of Functional Sexual Genes in Lepraria (Stereocaulaceae).</title>
        <authorList>
            <person name="Doellman M."/>
            <person name="Sun Y."/>
            <person name="Barcenas-Pena A."/>
            <person name="Lumbsch H.T."/>
            <person name="Grewe F."/>
        </authorList>
    </citation>
    <scope>NUCLEOTIDE SEQUENCE [LARGE SCALE GENOMIC DNA]</scope>
    <source>
        <strain evidence="2 3">Grewe 0041</strain>
    </source>
</reference>
<keyword evidence="3" id="KW-1185">Reference proteome</keyword>
<evidence type="ECO:0000313" key="2">
    <source>
        <dbReference type="EMBL" id="KAL2049274.1"/>
    </source>
</evidence>
<organism evidence="2 3">
    <name type="scientific">Lepraria finkii</name>
    <dbReference type="NCBI Taxonomy" id="1340010"/>
    <lineage>
        <taxon>Eukaryota</taxon>
        <taxon>Fungi</taxon>
        <taxon>Dikarya</taxon>
        <taxon>Ascomycota</taxon>
        <taxon>Pezizomycotina</taxon>
        <taxon>Lecanoromycetes</taxon>
        <taxon>OSLEUM clade</taxon>
        <taxon>Lecanoromycetidae</taxon>
        <taxon>Lecanorales</taxon>
        <taxon>Lecanorineae</taxon>
        <taxon>Stereocaulaceae</taxon>
        <taxon>Lepraria</taxon>
    </lineage>
</organism>
<feature type="compositionally biased region" description="Basic and acidic residues" evidence="1">
    <location>
        <begin position="38"/>
        <end position="72"/>
    </location>
</feature>
<proteinExistence type="predicted"/>